<dbReference type="PANTHER" id="PTHR46603:SF1">
    <property type="entry name" value="ABSCISSION_NOCUT CHECKPOINT REGULATOR"/>
    <property type="match status" value="1"/>
</dbReference>
<dbReference type="STRING" id="1664694.A0A0N1HB48"/>
<dbReference type="AlphaFoldDB" id="A0A0N1HB48"/>
<dbReference type="VEuPathDB" id="FungiDB:AB675_2536"/>
<feature type="region of interest" description="Disordered" evidence="1">
    <location>
        <begin position="142"/>
        <end position="191"/>
    </location>
</feature>
<feature type="region of interest" description="Disordered" evidence="1">
    <location>
        <begin position="208"/>
        <end position="266"/>
    </location>
</feature>
<gene>
    <name evidence="2" type="ORF">AB675_2536</name>
</gene>
<feature type="region of interest" description="Disordered" evidence="1">
    <location>
        <begin position="64"/>
        <end position="88"/>
    </location>
</feature>
<dbReference type="EMBL" id="LFJN01000002">
    <property type="protein sequence ID" value="KPI45350.1"/>
    <property type="molecule type" value="Genomic_DNA"/>
</dbReference>
<feature type="compositionally biased region" description="Polar residues" evidence="1">
    <location>
        <begin position="180"/>
        <end position="190"/>
    </location>
</feature>
<proteinExistence type="predicted"/>
<dbReference type="PANTHER" id="PTHR46603">
    <property type="entry name" value="ABSCISSION/NOCUT CHECKPOINT REGULATOR"/>
    <property type="match status" value="1"/>
</dbReference>
<keyword evidence="3" id="KW-1185">Reference proteome</keyword>
<reference evidence="2 3" key="1">
    <citation type="submission" date="2015-06" db="EMBL/GenBank/DDBJ databases">
        <title>Draft genome of the ant-associated black yeast Phialophora attae CBS 131958.</title>
        <authorList>
            <person name="Moreno L.F."/>
            <person name="Stielow B.J."/>
            <person name="de Hoog S."/>
            <person name="Vicente V.A."/>
            <person name="Weiss V.A."/>
            <person name="de Vries M."/>
            <person name="Cruz L.M."/>
            <person name="Souza E.M."/>
        </authorList>
    </citation>
    <scope>NUCLEOTIDE SEQUENCE [LARGE SCALE GENOMIC DNA]</scope>
    <source>
        <strain evidence="2 3">CBS 131958</strain>
    </source>
</reference>
<dbReference type="RefSeq" id="XP_018005313.1">
    <property type="nucleotide sequence ID" value="XM_018142514.1"/>
</dbReference>
<name>A0A0N1HB48_9EURO</name>
<dbReference type="OrthoDB" id="5407799at2759"/>
<dbReference type="Pfam" id="PF22586">
    <property type="entry name" value="ANCHR-like_BBOX"/>
    <property type="match status" value="1"/>
</dbReference>
<dbReference type="CDD" id="cd19817">
    <property type="entry name" value="Bbox1_ANCHR-like"/>
    <property type="match status" value="1"/>
</dbReference>
<feature type="compositionally biased region" description="Low complexity" evidence="1">
    <location>
        <begin position="328"/>
        <end position="338"/>
    </location>
</feature>
<evidence type="ECO:0000313" key="2">
    <source>
        <dbReference type="EMBL" id="KPI45350.1"/>
    </source>
</evidence>
<dbReference type="GeneID" id="28734394"/>
<feature type="region of interest" description="Disordered" evidence="1">
    <location>
        <begin position="316"/>
        <end position="338"/>
    </location>
</feature>
<sequence>MSSGKNADNDLLARLNALKKSTIALDTPTLAPPRTQVNNDIPIDPSAGRALHEALSDRFKLLSGGERAPVNDNGRINSLDEGEAFPGDNDDRTFEELLADLGPADQWNVGKTEQDEVNDLLRSAGAALNSKPALETIPGEAEGADSAATKFEHTLPSVDVTAFQPEPDSDDEDGESASSRPTKTKLNATINDEADAVLQRLLDEVKYEEKHGSTPDQGDEASSAHEDDETTDGDEKASDGAGNVRQGRDTGDTGAELPGPKATTSKAVADPFATLSLPSAPKSALPSLPVNKSPIGALNTADSDLASRFASLSLPTTINTPSLPPVPTTTTKTPKTKFQPTDEEIDTWCSICLDNATLSCLGCDGELYCTNCWLEGHRGEDAGMEERGHRAVQFGGKKQAKKKVAMGA</sequence>
<evidence type="ECO:0000313" key="3">
    <source>
        <dbReference type="Proteomes" id="UP000038010"/>
    </source>
</evidence>
<organism evidence="2 3">
    <name type="scientific">Cyphellophora attinorum</name>
    <dbReference type="NCBI Taxonomy" id="1664694"/>
    <lineage>
        <taxon>Eukaryota</taxon>
        <taxon>Fungi</taxon>
        <taxon>Dikarya</taxon>
        <taxon>Ascomycota</taxon>
        <taxon>Pezizomycotina</taxon>
        <taxon>Eurotiomycetes</taxon>
        <taxon>Chaetothyriomycetidae</taxon>
        <taxon>Chaetothyriales</taxon>
        <taxon>Cyphellophoraceae</taxon>
        <taxon>Cyphellophora</taxon>
    </lineage>
</organism>
<evidence type="ECO:0000256" key="1">
    <source>
        <dbReference type="SAM" id="MobiDB-lite"/>
    </source>
</evidence>
<dbReference type="SUPFAM" id="SSF57845">
    <property type="entry name" value="B-box zinc-binding domain"/>
    <property type="match status" value="1"/>
</dbReference>
<comment type="caution">
    <text evidence="2">The sequence shown here is derived from an EMBL/GenBank/DDBJ whole genome shotgun (WGS) entry which is preliminary data.</text>
</comment>
<dbReference type="Proteomes" id="UP000038010">
    <property type="component" value="Unassembled WGS sequence"/>
</dbReference>
<dbReference type="InterPro" id="IPR044553">
    <property type="entry name" value="Bbox1_ANCHR"/>
</dbReference>
<protein>
    <recommendedName>
        <fullName evidence="4">Abscission/NoCut checkpoint regulator</fullName>
    </recommendedName>
</protein>
<accession>A0A0N1HB48</accession>
<evidence type="ECO:0008006" key="4">
    <source>
        <dbReference type="Google" id="ProtNLM"/>
    </source>
</evidence>